<dbReference type="InterPro" id="IPR001314">
    <property type="entry name" value="Peptidase_S1A"/>
</dbReference>
<dbReference type="InterPro" id="IPR001254">
    <property type="entry name" value="Trypsin_dom"/>
</dbReference>
<dbReference type="GO" id="GO:0004252">
    <property type="term" value="F:serine-type endopeptidase activity"/>
    <property type="evidence" value="ECO:0007669"/>
    <property type="project" value="InterPro"/>
</dbReference>
<dbReference type="InterPro" id="IPR043504">
    <property type="entry name" value="Peptidase_S1_PA_chymotrypsin"/>
</dbReference>
<dbReference type="PANTHER" id="PTHR24256">
    <property type="entry name" value="TRYPTASE-RELATED"/>
    <property type="match status" value="1"/>
</dbReference>
<keyword evidence="6" id="KW-1185">Reference proteome</keyword>
<dbReference type="InterPro" id="IPR018114">
    <property type="entry name" value="TRYPSIN_HIS"/>
</dbReference>
<dbReference type="PROSITE" id="PS50240">
    <property type="entry name" value="TRYPSIN_DOM"/>
    <property type="match status" value="1"/>
</dbReference>
<evidence type="ECO:0000256" key="2">
    <source>
        <dbReference type="ARBA" id="ARBA00024195"/>
    </source>
</evidence>
<dbReference type="GO" id="GO:0006508">
    <property type="term" value="P:proteolysis"/>
    <property type="evidence" value="ECO:0007669"/>
    <property type="project" value="UniProtKB-KW"/>
</dbReference>
<name>A0AA36G3W3_9BILA</name>
<dbReference type="CDD" id="cd00190">
    <property type="entry name" value="Tryp_SPc"/>
    <property type="match status" value="1"/>
</dbReference>
<feature type="domain" description="Peptidase S1" evidence="4">
    <location>
        <begin position="1"/>
        <end position="230"/>
    </location>
</feature>
<evidence type="ECO:0000313" key="5">
    <source>
        <dbReference type="EMBL" id="CAJ0574919.1"/>
    </source>
</evidence>
<dbReference type="Proteomes" id="UP001177023">
    <property type="component" value="Unassembled WGS sequence"/>
</dbReference>
<evidence type="ECO:0000259" key="4">
    <source>
        <dbReference type="PROSITE" id="PS50240"/>
    </source>
</evidence>
<dbReference type="PROSITE" id="PS00134">
    <property type="entry name" value="TRYPSIN_HIS"/>
    <property type="match status" value="1"/>
</dbReference>
<dbReference type="Pfam" id="PF00089">
    <property type="entry name" value="Trypsin"/>
    <property type="match status" value="1"/>
</dbReference>
<dbReference type="SMART" id="SM00020">
    <property type="entry name" value="Tryp_SPc"/>
    <property type="match status" value="1"/>
</dbReference>
<dbReference type="SUPFAM" id="SSF50494">
    <property type="entry name" value="Trypsin-like serine proteases"/>
    <property type="match status" value="1"/>
</dbReference>
<evidence type="ECO:0000256" key="1">
    <source>
        <dbReference type="ARBA" id="ARBA00023157"/>
    </source>
</evidence>
<dbReference type="InterPro" id="IPR051487">
    <property type="entry name" value="Ser/Thr_Proteases_Immune/Dev"/>
</dbReference>
<sequence length="236" mass="26339">MVSIQQSPGANWCGGSIIDYEWILTAAHCICEGRSTTLMDLSGWTVLAGSPFIDKAEEGSQRIAIETGYRHPDLVVGNWQNDIALLKLKEAFKYDSHVHPIMLWRARMPDWIQVNVIGWGNQMETPKEELVYPSRLMGFIGQMRPVDKCDTKLKPRTRCFDGGKKNSGACYGDSGSPISTYAPARNKQSYYVQVSLVSHGNRENCVKDAEAMTVGPEIALYCDWIKAVTGKEICLE</sequence>
<protein>
    <recommendedName>
        <fullName evidence="4">Peptidase S1 domain-containing protein</fullName>
    </recommendedName>
</protein>
<comment type="similarity">
    <text evidence="2">Belongs to the peptidase S1 family. CLIP subfamily.</text>
</comment>
<keyword evidence="3" id="KW-0645">Protease</keyword>
<comment type="caution">
    <text evidence="5">The sequence shown here is derived from an EMBL/GenBank/DDBJ whole genome shotgun (WGS) entry which is preliminary data.</text>
</comment>
<keyword evidence="3" id="KW-0720">Serine protease</keyword>
<reference evidence="5" key="1">
    <citation type="submission" date="2023-06" db="EMBL/GenBank/DDBJ databases">
        <authorList>
            <person name="Delattre M."/>
        </authorList>
    </citation>
    <scope>NUCLEOTIDE SEQUENCE</scope>
    <source>
        <strain evidence="5">AF72</strain>
    </source>
</reference>
<accession>A0AA36G3W3</accession>
<proteinExistence type="inferred from homology"/>
<keyword evidence="3" id="KW-0378">Hydrolase</keyword>
<dbReference type="PRINTS" id="PR00722">
    <property type="entry name" value="CHYMOTRYPSIN"/>
</dbReference>
<dbReference type="InterPro" id="IPR033116">
    <property type="entry name" value="TRYPSIN_SER"/>
</dbReference>
<evidence type="ECO:0000256" key="3">
    <source>
        <dbReference type="RuleBase" id="RU363034"/>
    </source>
</evidence>
<dbReference type="Gene3D" id="2.40.10.10">
    <property type="entry name" value="Trypsin-like serine proteases"/>
    <property type="match status" value="1"/>
</dbReference>
<dbReference type="FunFam" id="2.40.10.10:FF:000068">
    <property type="entry name" value="transmembrane protease serine 2"/>
    <property type="match status" value="1"/>
</dbReference>
<feature type="non-terminal residue" evidence="5">
    <location>
        <position position="236"/>
    </location>
</feature>
<evidence type="ECO:0000313" key="6">
    <source>
        <dbReference type="Proteomes" id="UP001177023"/>
    </source>
</evidence>
<dbReference type="EMBL" id="CATQJA010002634">
    <property type="protein sequence ID" value="CAJ0574919.1"/>
    <property type="molecule type" value="Genomic_DNA"/>
</dbReference>
<dbReference type="AlphaFoldDB" id="A0AA36G3W3"/>
<dbReference type="InterPro" id="IPR009003">
    <property type="entry name" value="Peptidase_S1_PA"/>
</dbReference>
<organism evidence="5 6">
    <name type="scientific">Mesorhabditis spiculigera</name>
    <dbReference type="NCBI Taxonomy" id="96644"/>
    <lineage>
        <taxon>Eukaryota</taxon>
        <taxon>Metazoa</taxon>
        <taxon>Ecdysozoa</taxon>
        <taxon>Nematoda</taxon>
        <taxon>Chromadorea</taxon>
        <taxon>Rhabditida</taxon>
        <taxon>Rhabditina</taxon>
        <taxon>Rhabditomorpha</taxon>
        <taxon>Rhabditoidea</taxon>
        <taxon>Rhabditidae</taxon>
        <taxon>Mesorhabditinae</taxon>
        <taxon>Mesorhabditis</taxon>
    </lineage>
</organism>
<dbReference type="PROSITE" id="PS00135">
    <property type="entry name" value="TRYPSIN_SER"/>
    <property type="match status" value="1"/>
</dbReference>
<gene>
    <name evidence="5" type="ORF">MSPICULIGERA_LOCUS13240</name>
</gene>
<keyword evidence="1" id="KW-1015">Disulfide bond</keyword>